<name>A0A4R8RKZ0_COLTR</name>
<accession>A0A4R8RKZ0</accession>
<dbReference type="AlphaFoldDB" id="A0A4R8RKZ0"/>
<feature type="region of interest" description="Disordered" evidence="2">
    <location>
        <begin position="1"/>
        <end position="62"/>
    </location>
</feature>
<protein>
    <recommendedName>
        <fullName evidence="3">Nephrocystin 3-like N-terminal domain-containing protein</fullName>
    </recommendedName>
</protein>
<feature type="compositionally biased region" description="Basic residues" evidence="2">
    <location>
        <begin position="12"/>
        <end position="22"/>
    </location>
</feature>
<keyword evidence="1" id="KW-0677">Repeat</keyword>
<feature type="compositionally biased region" description="Basic and acidic residues" evidence="2">
    <location>
        <begin position="1"/>
        <end position="11"/>
    </location>
</feature>
<sequence>MGQHNDTESHRPSRIKGKFWRSKPKETPPDPERVDFFLRRRVDSFQTTPPGPTQFDHDQGRYKAQDEIAVRDLETIIEAHDNDPETEIRFSKTSWDTVLTQMADAKRVREGKSHVSSKLAKGSDVLSSFINLIPEESGMGVLKGGLALIFDATKKHDENRGRILEAFETMPESIITMNTAYRLLEPDEEDAEFRDEFLIMLVTDIPALVKILLGQELWYRRIVDILLLKIPETSTIDDILARWNRRLSALREHVERLKLQLQATFSADLKTIKTSQSSVAGDVKSIKEGQSGLSEDIRTVGSDVRSLLSEEAIQKALMGALQKERKSQAAGLSRTTNIYVTVVTNFLEDADSRNHDLHQDNLYLGPRAQEPSRRRSVSSIRSAADQQRTFSPLQLLGVLGVSPDDSWDDMDHVLRQADSFGQDARGKAQWLLKTSEFDAWLSEETSSVLLVDGSAEPSLVSPLSGLCGGIAGALGDNANHAVLFFFSGLHADFSARRTHAGPVAMLRHLIAQLLLSPALPEPDLRFLSGDLLLLLQDCRRGDLKTLCAVFVKLVKQVPPRMTVFCVVDGVSWYEQDPWLADLHYVATAFEVLARKCSRGGRGAFKVLMTSPAWSMEVVKLAKPGTAWRHVSLAACHDHPGYGRGLIDD</sequence>
<dbReference type="Pfam" id="PF24883">
    <property type="entry name" value="NPHP3_N"/>
    <property type="match status" value="1"/>
</dbReference>
<organism evidence="4 5">
    <name type="scientific">Colletotrichum trifolii</name>
    <dbReference type="NCBI Taxonomy" id="5466"/>
    <lineage>
        <taxon>Eukaryota</taxon>
        <taxon>Fungi</taxon>
        <taxon>Dikarya</taxon>
        <taxon>Ascomycota</taxon>
        <taxon>Pezizomycotina</taxon>
        <taxon>Sordariomycetes</taxon>
        <taxon>Hypocreomycetidae</taxon>
        <taxon>Glomerellales</taxon>
        <taxon>Glomerellaceae</taxon>
        <taxon>Colletotrichum</taxon>
        <taxon>Colletotrichum orbiculare species complex</taxon>
    </lineage>
</organism>
<dbReference type="STRING" id="5466.A0A4R8RKZ0"/>
<dbReference type="InterPro" id="IPR056884">
    <property type="entry name" value="NPHP3-like_N"/>
</dbReference>
<dbReference type="EMBL" id="RYZW01000036">
    <property type="protein sequence ID" value="TDZ60732.1"/>
    <property type="molecule type" value="Genomic_DNA"/>
</dbReference>
<evidence type="ECO:0000256" key="2">
    <source>
        <dbReference type="SAM" id="MobiDB-lite"/>
    </source>
</evidence>
<feature type="domain" description="Nephrocystin 3-like N-terminal" evidence="3">
    <location>
        <begin position="427"/>
        <end position="610"/>
    </location>
</feature>
<evidence type="ECO:0000313" key="4">
    <source>
        <dbReference type="EMBL" id="TDZ60732.1"/>
    </source>
</evidence>
<evidence type="ECO:0000259" key="3">
    <source>
        <dbReference type="Pfam" id="PF24883"/>
    </source>
</evidence>
<reference evidence="4 5" key="1">
    <citation type="submission" date="2018-12" db="EMBL/GenBank/DDBJ databases">
        <title>Genome sequence and assembly of Colletotrichum trifolii.</title>
        <authorList>
            <person name="Gan P."/>
            <person name="Shirasu K."/>
        </authorList>
    </citation>
    <scope>NUCLEOTIDE SEQUENCE [LARGE SCALE GENOMIC DNA]</scope>
    <source>
        <strain evidence="4 5">543-2</strain>
    </source>
</reference>
<dbReference type="PANTHER" id="PTHR40619">
    <property type="entry name" value="FUNGAL STAND N-TERMINAL GOODBYE DOMAIN-CONTAINING PROTEIN"/>
    <property type="match status" value="1"/>
</dbReference>
<proteinExistence type="predicted"/>
<dbReference type="PANTHER" id="PTHR40619:SF3">
    <property type="entry name" value="FUNGAL STAND N-TERMINAL GOODBYE DOMAIN-CONTAINING PROTEIN"/>
    <property type="match status" value="1"/>
</dbReference>
<evidence type="ECO:0000256" key="1">
    <source>
        <dbReference type="ARBA" id="ARBA00022737"/>
    </source>
</evidence>
<keyword evidence="5" id="KW-1185">Reference proteome</keyword>
<gene>
    <name evidence="4" type="ORF">CTRI78_v004754</name>
</gene>
<dbReference type="Proteomes" id="UP000295703">
    <property type="component" value="Unassembled WGS sequence"/>
</dbReference>
<evidence type="ECO:0000313" key="5">
    <source>
        <dbReference type="Proteomes" id="UP000295703"/>
    </source>
</evidence>
<comment type="caution">
    <text evidence="4">The sequence shown here is derived from an EMBL/GenBank/DDBJ whole genome shotgun (WGS) entry which is preliminary data.</text>
</comment>
<feature type="compositionally biased region" description="Basic and acidic residues" evidence="2">
    <location>
        <begin position="23"/>
        <end position="43"/>
    </location>
</feature>